<dbReference type="InterPro" id="IPR006016">
    <property type="entry name" value="UspA"/>
</dbReference>
<feature type="domain" description="UspA" evidence="3">
    <location>
        <begin position="2"/>
        <end position="157"/>
    </location>
</feature>
<gene>
    <name evidence="4" type="ORF">J2T55_002090</name>
</gene>
<protein>
    <submittedName>
        <fullName evidence="4">Nucleotide-binding universal stress UspA family protein</fullName>
    </submittedName>
</protein>
<organism evidence="4 5">
    <name type="scientific">Methylohalomonas lacus</name>
    <dbReference type="NCBI Taxonomy" id="398773"/>
    <lineage>
        <taxon>Bacteria</taxon>
        <taxon>Pseudomonadati</taxon>
        <taxon>Pseudomonadota</taxon>
        <taxon>Gammaproteobacteria</taxon>
        <taxon>Methylohalomonadales</taxon>
        <taxon>Methylohalomonadaceae</taxon>
        <taxon>Methylohalomonas</taxon>
    </lineage>
</organism>
<dbReference type="RefSeq" id="WP_259056204.1">
    <property type="nucleotide sequence ID" value="NZ_JANUCT010000015.1"/>
</dbReference>
<proteinExistence type="inferred from homology"/>
<evidence type="ECO:0000256" key="2">
    <source>
        <dbReference type="SAM" id="Coils"/>
    </source>
</evidence>
<evidence type="ECO:0000313" key="4">
    <source>
        <dbReference type="EMBL" id="MCS3904057.1"/>
    </source>
</evidence>
<dbReference type="CDD" id="cd00293">
    <property type="entry name" value="USP-like"/>
    <property type="match status" value="2"/>
</dbReference>
<name>A0AAE3HMV7_9GAMM</name>
<feature type="coiled-coil region" evidence="2">
    <location>
        <begin position="59"/>
        <end position="86"/>
    </location>
</feature>
<dbReference type="InterPro" id="IPR006015">
    <property type="entry name" value="Universal_stress_UspA"/>
</dbReference>
<evidence type="ECO:0000313" key="5">
    <source>
        <dbReference type="Proteomes" id="UP001204445"/>
    </source>
</evidence>
<dbReference type="AlphaFoldDB" id="A0AAE3HMV7"/>
<keyword evidence="2" id="KW-0175">Coiled coil</keyword>
<feature type="domain" description="UspA" evidence="3">
    <location>
        <begin position="214"/>
        <end position="284"/>
    </location>
</feature>
<dbReference type="Pfam" id="PF00582">
    <property type="entry name" value="Usp"/>
    <property type="match status" value="2"/>
</dbReference>
<dbReference type="PANTHER" id="PTHR46268:SF15">
    <property type="entry name" value="UNIVERSAL STRESS PROTEIN HP_0031"/>
    <property type="match status" value="1"/>
</dbReference>
<comment type="caution">
    <text evidence="4">The sequence shown here is derived from an EMBL/GenBank/DDBJ whole genome shotgun (WGS) entry which is preliminary data.</text>
</comment>
<keyword evidence="5" id="KW-1185">Reference proteome</keyword>
<dbReference type="EMBL" id="JANUCT010000015">
    <property type="protein sequence ID" value="MCS3904057.1"/>
    <property type="molecule type" value="Genomic_DNA"/>
</dbReference>
<dbReference type="PANTHER" id="PTHR46268">
    <property type="entry name" value="STRESS RESPONSE PROTEIN NHAX"/>
    <property type="match status" value="1"/>
</dbReference>
<evidence type="ECO:0000259" key="3">
    <source>
        <dbReference type="Pfam" id="PF00582"/>
    </source>
</evidence>
<dbReference type="SUPFAM" id="SSF52402">
    <property type="entry name" value="Adenine nucleotide alpha hydrolases-like"/>
    <property type="match status" value="2"/>
</dbReference>
<reference evidence="4" key="1">
    <citation type="submission" date="2022-08" db="EMBL/GenBank/DDBJ databases">
        <title>Genomic Encyclopedia of Type Strains, Phase III (KMG-III): the genomes of soil and plant-associated and newly described type strains.</title>
        <authorList>
            <person name="Whitman W."/>
        </authorList>
    </citation>
    <scope>NUCLEOTIDE SEQUENCE</scope>
    <source>
        <strain evidence="4">HMT 1</strain>
    </source>
</reference>
<evidence type="ECO:0000256" key="1">
    <source>
        <dbReference type="ARBA" id="ARBA00008791"/>
    </source>
</evidence>
<comment type="similarity">
    <text evidence="1">Belongs to the universal stress protein A family.</text>
</comment>
<dbReference type="PRINTS" id="PR01438">
    <property type="entry name" value="UNVRSLSTRESS"/>
</dbReference>
<sequence length="284" mass="31255">MSKVIACIDDSIYANSVCDHAVWAARQLQIPLELLHAINRHPETATAADLSGNIGLGAQETLLEQLSELDEQRSKLSQERGRLLLEGVKQRALDAGLTDVETRQRHGALVETLTDLESDTRLFVVGKCGRSADQAQPHLGANLERAVRALHRPILVVTEQHQEMRSALIAFDGSATTRKGIEMIAASPLLQGMELHLLMVAEDNDKHRGQIRDAENLLAAAGFNVHTELRPGYAEQVIPAYAEEQQLSLLIMGAYGHSRIRQFIVGSTTTALLRTCDRPILLLR</sequence>
<accession>A0AAE3HMV7</accession>
<dbReference type="Proteomes" id="UP001204445">
    <property type="component" value="Unassembled WGS sequence"/>
</dbReference>
<dbReference type="Gene3D" id="3.40.50.12370">
    <property type="match status" value="1"/>
</dbReference>